<dbReference type="WBParaSite" id="Hba_09614">
    <property type="protein sequence ID" value="Hba_09614"/>
    <property type="gene ID" value="Hba_09614"/>
</dbReference>
<dbReference type="PROSITE" id="PS50297">
    <property type="entry name" value="ANK_REP_REGION"/>
    <property type="match status" value="1"/>
</dbReference>
<proteinExistence type="predicted"/>
<dbReference type="AlphaFoldDB" id="A0A1I7WWY9"/>
<sequence length="157" mass="18461">MFFINYIENYRQEMFLWWSYFYQNIQMNKVLQGMEQVTPCSTWHAEAEAWVRWFYLLCNDNIRQPIKSWDRQHFTSVSASLDGPESRECAMMLLKSGGQPDVAQENGETCLHIAARNGNKDIMRHVLGDIRAFGNILYHVYLATSTINFKFTSIIIF</sequence>
<dbReference type="Gene3D" id="1.25.40.20">
    <property type="entry name" value="Ankyrin repeat-containing domain"/>
    <property type="match status" value="1"/>
</dbReference>
<organism evidence="2 3">
    <name type="scientific">Heterorhabditis bacteriophora</name>
    <name type="common">Entomopathogenic nematode worm</name>
    <dbReference type="NCBI Taxonomy" id="37862"/>
    <lineage>
        <taxon>Eukaryota</taxon>
        <taxon>Metazoa</taxon>
        <taxon>Ecdysozoa</taxon>
        <taxon>Nematoda</taxon>
        <taxon>Chromadorea</taxon>
        <taxon>Rhabditida</taxon>
        <taxon>Rhabditina</taxon>
        <taxon>Rhabditomorpha</taxon>
        <taxon>Strongyloidea</taxon>
        <taxon>Heterorhabditidae</taxon>
        <taxon>Heterorhabditis</taxon>
    </lineage>
</organism>
<dbReference type="SUPFAM" id="SSF48403">
    <property type="entry name" value="Ankyrin repeat"/>
    <property type="match status" value="1"/>
</dbReference>
<protein>
    <submittedName>
        <fullName evidence="3">ANK_REP_REGION domain-containing protein</fullName>
    </submittedName>
</protein>
<keyword evidence="1" id="KW-0040">ANK repeat</keyword>
<feature type="repeat" description="ANK" evidence="1">
    <location>
        <begin position="106"/>
        <end position="127"/>
    </location>
</feature>
<evidence type="ECO:0000313" key="2">
    <source>
        <dbReference type="Proteomes" id="UP000095283"/>
    </source>
</evidence>
<evidence type="ECO:0000313" key="3">
    <source>
        <dbReference type="WBParaSite" id="Hba_09614"/>
    </source>
</evidence>
<keyword evidence="2" id="KW-1185">Reference proteome</keyword>
<evidence type="ECO:0000256" key="1">
    <source>
        <dbReference type="PROSITE-ProRule" id="PRU00023"/>
    </source>
</evidence>
<name>A0A1I7WWY9_HETBA</name>
<dbReference type="Pfam" id="PF13637">
    <property type="entry name" value="Ank_4"/>
    <property type="match status" value="1"/>
</dbReference>
<dbReference type="PROSITE" id="PS50088">
    <property type="entry name" value="ANK_REPEAT"/>
    <property type="match status" value="1"/>
</dbReference>
<dbReference type="Proteomes" id="UP000095283">
    <property type="component" value="Unplaced"/>
</dbReference>
<dbReference type="InterPro" id="IPR002110">
    <property type="entry name" value="Ankyrin_rpt"/>
</dbReference>
<reference evidence="3" key="1">
    <citation type="submission" date="2016-11" db="UniProtKB">
        <authorList>
            <consortium name="WormBaseParasite"/>
        </authorList>
    </citation>
    <scope>IDENTIFICATION</scope>
</reference>
<accession>A0A1I7WWY9</accession>
<dbReference type="InterPro" id="IPR036770">
    <property type="entry name" value="Ankyrin_rpt-contain_sf"/>
</dbReference>